<evidence type="ECO:0000256" key="1">
    <source>
        <dbReference type="ARBA" id="ARBA00006484"/>
    </source>
</evidence>
<keyword evidence="2" id="KW-0521">NADP</keyword>
<dbReference type="GO" id="GO:0016491">
    <property type="term" value="F:oxidoreductase activity"/>
    <property type="evidence" value="ECO:0007669"/>
    <property type="project" value="UniProtKB-KW"/>
</dbReference>
<sequence>MGGTLAQIFPPAPSFTEKNLPSLKGNVYIVTGGNAGVGLELVKFLYSAGGIVYIASRTASKITAAISDIKTQYPSSSGTLKPLALDLSDLTTVPIAASQFLAQESRLDVLFNNAGIAHVPAGSVSKQGHEAHMGTNVLGHFLFTKLLTPILIATSKISLPGTVRIVWTTSSIIDMSGPPGGLSMSELVPGQYSQDKARNYSSSKAANWFLASEFSNHLSSHSIISISQNPGNLRTAAWNGIPWLVRKVMSVVLYEPKMGAYTELWCGLSPDVKLEDGGRMAIPWGRWHPDPRKDILESLKGEKEGGTGLAAEFWGWCEKETKEYSKSTW</sequence>
<dbReference type="SUPFAM" id="SSF51735">
    <property type="entry name" value="NAD(P)-binding Rossmann-fold domains"/>
    <property type="match status" value="1"/>
</dbReference>
<name>A0A1L7XUJ1_9HELO</name>
<dbReference type="Pfam" id="PF00106">
    <property type="entry name" value="adh_short"/>
    <property type="match status" value="1"/>
</dbReference>
<dbReference type="OrthoDB" id="191139at2759"/>
<dbReference type="STRING" id="576137.A0A1L7XUJ1"/>
<evidence type="ECO:0000256" key="2">
    <source>
        <dbReference type="ARBA" id="ARBA00022857"/>
    </source>
</evidence>
<protein>
    <submittedName>
        <fullName evidence="4">Related to light induced alcohol dehydrogenase Bli-4</fullName>
    </submittedName>
</protein>
<evidence type="ECO:0000256" key="3">
    <source>
        <dbReference type="ARBA" id="ARBA00023002"/>
    </source>
</evidence>
<comment type="similarity">
    <text evidence="1">Belongs to the short-chain dehydrogenases/reductases (SDR) family.</text>
</comment>
<dbReference type="EMBL" id="FJOG01000058">
    <property type="protein sequence ID" value="CZR68690.1"/>
    <property type="molecule type" value="Genomic_DNA"/>
</dbReference>
<dbReference type="Gene3D" id="3.40.50.720">
    <property type="entry name" value="NAD(P)-binding Rossmann-like Domain"/>
    <property type="match status" value="1"/>
</dbReference>
<dbReference type="InterPro" id="IPR036291">
    <property type="entry name" value="NAD(P)-bd_dom_sf"/>
</dbReference>
<accession>A0A1L7XUJ1</accession>
<dbReference type="InterPro" id="IPR002347">
    <property type="entry name" value="SDR_fam"/>
</dbReference>
<keyword evidence="3" id="KW-0560">Oxidoreductase</keyword>
<dbReference type="PANTHER" id="PTHR24320">
    <property type="entry name" value="RETINOL DEHYDROGENASE"/>
    <property type="match status" value="1"/>
</dbReference>
<evidence type="ECO:0000313" key="4">
    <source>
        <dbReference type="EMBL" id="CZR68690.1"/>
    </source>
</evidence>
<dbReference type="PANTHER" id="PTHR24320:SF236">
    <property type="entry name" value="SHORT-CHAIN DEHYDROGENASE-RELATED"/>
    <property type="match status" value="1"/>
</dbReference>
<dbReference type="Proteomes" id="UP000184330">
    <property type="component" value="Unassembled WGS sequence"/>
</dbReference>
<dbReference type="AlphaFoldDB" id="A0A1L7XUJ1"/>
<dbReference type="PRINTS" id="PR00081">
    <property type="entry name" value="GDHRDH"/>
</dbReference>
<evidence type="ECO:0000313" key="5">
    <source>
        <dbReference type="Proteomes" id="UP000184330"/>
    </source>
</evidence>
<reference evidence="4 5" key="1">
    <citation type="submission" date="2016-03" db="EMBL/GenBank/DDBJ databases">
        <authorList>
            <person name="Ploux O."/>
        </authorList>
    </citation>
    <scope>NUCLEOTIDE SEQUENCE [LARGE SCALE GENOMIC DNA]</scope>
    <source>
        <strain evidence="4 5">UAMH 11012</strain>
    </source>
</reference>
<organism evidence="4 5">
    <name type="scientific">Phialocephala subalpina</name>
    <dbReference type="NCBI Taxonomy" id="576137"/>
    <lineage>
        <taxon>Eukaryota</taxon>
        <taxon>Fungi</taxon>
        <taxon>Dikarya</taxon>
        <taxon>Ascomycota</taxon>
        <taxon>Pezizomycotina</taxon>
        <taxon>Leotiomycetes</taxon>
        <taxon>Helotiales</taxon>
        <taxon>Mollisiaceae</taxon>
        <taxon>Phialocephala</taxon>
        <taxon>Phialocephala fortinii species complex</taxon>
    </lineage>
</organism>
<keyword evidence="5" id="KW-1185">Reference proteome</keyword>
<proteinExistence type="inferred from homology"/>
<gene>
    <name evidence="4" type="ORF">PAC_18589</name>
</gene>